<feature type="domain" description="TonB C-terminal" evidence="2">
    <location>
        <begin position="558"/>
        <end position="649"/>
    </location>
</feature>
<dbReference type="GO" id="GO:0055085">
    <property type="term" value="P:transmembrane transport"/>
    <property type="evidence" value="ECO:0007669"/>
    <property type="project" value="InterPro"/>
</dbReference>
<reference evidence="4" key="1">
    <citation type="submission" date="2016-10" db="EMBL/GenBank/DDBJ databases">
        <authorList>
            <person name="Varghese N."/>
            <person name="Submissions S."/>
        </authorList>
    </citation>
    <scope>NUCLEOTIDE SEQUENCE [LARGE SCALE GENOMIC DNA]</scope>
    <source>
        <strain evidence="4">JS21-1</strain>
    </source>
</reference>
<gene>
    <name evidence="3" type="ORF">SAMN05216382_1228</name>
</gene>
<dbReference type="EMBL" id="FNZZ01000002">
    <property type="protein sequence ID" value="SEK97637.1"/>
    <property type="molecule type" value="Genomic_DNA"/>
</dbReference>
<dbReference type="InterPro" id="IPR037682">
    <property type="entry name" value="TonB_C"/>
</dbReference>
<evidence type="ECO:0000259" key="2">
    <source>
        <dbReference type="PROSITE" id="PS52015"/>
    </source>
</evidence>
<sequence length="649" mass="68250">MSSIVLALLALGQAAGGAAATAAPAGAQTLQQRFDQATQLAGEDKCAEAVAIFDAVAPRLAKSPVGTAALRVRKGKCLIYLDRGPEGAAMIRASLPVLAAQGASFNDEVIDAHLRLAREAHARFDYDAAAADGRAALALSTGTARLRPLMLLADTLMFDHDGKALAYAQEARAIALADQSLSKKDVANVQTIYARVLMNEGRDKEAYAVLKDSLAKRGGLTSRVGLDDVATRSDLAIAALRNKDMDNARQYLAYTGAGRMADAPYARAVTMKPPICADVPGLTPQDVAIVEYSLANDGRVVGAVPIFTTGKRAAAIAFAQAVSDWSWRSDDVKAIKPFFRLASRVELRCLKTPSAPSLVTPLADATEAWITGQGVPTSPPWADLSDAAALPLQRAAMNQGAAAQQLATLFALSRNAVVPADERAQFAAQALTRANALHAPTAVRTFAAINAIDEDNGNAYRSALRRLLADPQMAADPLSAATLRVLIAVPGYRSGPADDAPQLLDAVIAEPNLPERHPLKVAAMLQQANVRAAKGDLAGAKQAFAATGLTAEQCSLLGITPGLRSTGTTGNDFPMAAQRYGFEGWVSTEFDISADGRTIEPRAVIAYPPFVFDEAATGILRDSRFTSSFRPEGALACAGRQQAVVFRLP</sequence>
<protein>
    <submittedName>
        <fullName evidence="3">TonB protein C-terminal</fullName>
    </submittedName>
</protein>
<evidence type="ECO:0000313" key="3">
    <source>
        <dbReference type="EMBL" id="SEK97637.1"/>
    </source>
</evidence>
<dbReference type="STRING" id="1855283.SAMN05216382_1228"/>
<feature type="signal peptide" evidence="1">
    <location>
        <begin position="1"/>
        <end position="22"/>
    </location>
</feature>
<dbReference type="OrthoDB" id="7490440at2"/>
<dbReference type="PROSITE" id="PS52015">
    <property type="entry name" value="TONB_CTD"/>
    <property type="match status" value="1"/>
</dbReference>
<accession>A0A1H7LGX1</accession>
<dbReference type="Proteomes" id="UP000199214">
    <property type="component" value="Unassembled WGS sequence"/>
</dbReference>
<organism evidence="3 4">
    <name type="scientific">Sphingomonas palmae</name>
    <dbReference type="NCBI Taxonomy" id="1855283"/>
    <lineage>
        <taxon>Bacteria</taxon>
        <taxon>Pseudomonadati</taxon>
        <taxon>Pseudomonadota</taxon>
        <taxon>Alphaproteobacteria</taxon>
        <taxon>Sphingomonadales</taxon>
        <taxon>Sphingomonadaceae</taxon>
        <taxon>Sphingomonas</taxon>
    </lineage>
</organism>
<feature type="chain" id="PRO_5011680021" evidence="1">
    <location>
        <begin position="23"/>
        <end position="649"/>
    </location>
</feature>
<dbReference type="Gene3D" id="3.30.2420.10">
    <property type="entry name" value="TonB"/>
    <property type="match status" value="1"/>
</dbReference>
<evidence type="ECO:0000256" key="1">
    <source>
        <dbReference type="SAM" id="SignalP"/>
    </source>
</evidence>
<name>A0A1H7LGX1_9SPHN</name>
<dbReference type="Pfam" id="PF03544">
    <property type="entry name" value="TonB_C"/>
    <property type="match status" value="1"/>
</dbReference>
<dbReference type="AlphaFoldDB" id="A0A1H7LGX1"/>
<dbReference type="SUPFAM" id="SSF74653">
    <property type="entry name" value="TolA/TonB C-terminal domain"/>
    <property type="match status" value="1"/>
</dbReference>
<keyword evidence="1" id="KW-0732">Signal</keyword>
<dbReference type="RefSeq" id="WP_143051818.1">
    <property type="nucleotide sequence ID" value="NZ_FNZZ01000002.1"/>
</dbReference>
<proteinExistence type="predicted"/>
<evidence type="ECO:0000313" key="4">
    <source>
        <dbReference type="Proteomes" id="UP000199214"/>
    </source>
</evidence>
<keyword evidence="4" id="KW-1185">Reference proteome</keyword>